<protein>
    <submittedName>
        <fullName evidence="5">Methyltransferase domain-containing protein</fullName>
    </submittedName>
</protein>
<evidence type="ECO:0000313" key="5">
    <source>
        <dbReference type="EMBL" id="WDI32484.1"/>
    </source>
</evidence>
<feature type="coiled-coil region" evidence="2">
    <location>
        <begin position="358"/>
        <end position="399"/>
    </location>
</feature>
<name>A0AAE9ZCS5_9PROT</name>
<feature type="region of interest" description="Disordered" evidence="3">
    <location>
        <begin position="473"/>
        <end position="495"/>
    </location>
</feature>
<dbReference type="SUPFAM" id="SSF53756">
    <property type="entry name" value="UDP-Glycosyltransferase/glycogen phosphorylase"/>
    <property type="match status" value="1"/>
</dbReference>
<evidence type="ECO:0000256" key="3">
    <source>
        <dbReference type="SAM" id="MobiDB-lite"/>
    </source>
</evidence>
<accession>A0AAE9ZCS5</accession>
<organism evidence="5 6">
    <name type="scientific">Hyphococcus flavus</name>
    <dbReference type="NCBI Taxonomy" id="1866326"/>
    <lineage>
        <taxon>Bacteria</taxon>
        <taxon>Pseudomonadati</taxon>
        <taxon>Pseudomonadota</taxon>
        <taxon>Alphaproteobacteria</taxon>
        <taxon>Parvularculales</taxon>
        <taxon>Parvularculaceae</taxon>
        <taxon>Hyphococcus</taxon>
    </lineage>
</organism>
<evidence type="ECO:0000259" key="4">
    <source>
        <dbReference type="Pfam" id="PF00534"/>
    </source>
</evidence>
<dbReference type="Proteomes" id="UP001214043">
    <property type="component" value="Chromosome"/>
</dbReference>
<dbReference type="PANTHER" id="PTHR46401:SF2">
    <property type="entry name" value="GLYCOSYLTRANSFERASE WBBK-RELATED"/>
    <property type="match status" value="1"/>
</dbReference>
<feature type="domain" description="Glycosyl transferase family 1" evidence="4">
    <location>
        <begin position="654"/>
        <end position="791"/>
    </location>
</feature>
<dbReference type="Gene3D" id="3.40.50.2000">
    <property type="entry name" value="Glycogen Phosphorylase B"/>
    <property type="match status" value="1"/>
</dbReference>
<dbReference type="Gene3D" id="3.40.50.150">
    <property type="entry name" value="Vaccinia Virus protein VP39"/>
    <property type="match status" value="1"/>
</dbReference>
<dbReference type="GO" id="GO:0016757">
    <property type="term" value="F:glycosyltransferase activity"/>
    <property type="evidence" value="ECO:0007669"/>
    <property type="project" value="InterPro"/>
</dbReference>
<keyword evidence="2" id="KW-0175">Coiled coil</keyword>
<dbReference type="Pfam" id="PF13489">
    <property type="entry name" value="Methyltransf_23"/>
    <property type="match status" value="1"/>
</dbReference>
<keyword evidence="5" id="KW-0489">Methyltransferase</keyword>
<dbReference type="RefSeq" id="WP_274494408.1">
    <property type="nucleotide sequence ID" value="NZ_CP118166.1"/>
</dbReference>
<dbReference type="CDD" id="cd03801">
    <property type="entry name" value="GT4_PimA-like"/>
    <property type="match status" value="1"/>
</dbReference>
<dbReference type="SUPFAM" id="SSF53335">
    <property type="entry name" value="S-adenosyl-L-methionine-dependent methyltransferases"/>
    <property type="match status" value="1"/>
</dbReference>
<dbReference type="InterPro" id="IPR029063">
    <property type="entry name" value="SAM-dependent_MTases_sf"/>
</dbReference>
<evidence type="ECO:0000256" key="1">
    <source>
        <dbReference type="ARBA" id="ARBA00022679"/>
    </source>
</evidence>
<keyword evidence="6" id="KW-1185">Reference proteome</keyword>
<gene>
    <name evidence="5" type="ORF">PUV54_04655</name>
</gene>
<proteinExistence type="predicted"/>
<evidence type="ECO:0000313" key="6">
    <source>
        <dbReference type="Proteomes" id="UP001214043"/>
    </source>
</evidence>
<dbReference type="Pfam" id="PF00534">
    <property type="entry name" value="Glycos_transf_1"/>
    <property type="match status" value="1"/>
</dbReference>
<dbReference type="EMBL" id="CP118166">
    <property type="protein sequence ID" value="WDI32484.1"/>
    <property type="molecule type" value="Genomic_DNA"/>
</dbReference>
<dbReference type="InterPro" id="IPR001296">
    <property type="entry name" value="Glyco_trans_1"/>
</dbReference>
<sequence>MAVEASGSKESAAAFRGKGWRCYLCGCADAERVARNVDFGLDIYTCLGCGLTQTDYVDEDDLDEYYQSIYSAAQGRATSETYSDFSLRRGKAQRRFIETVTGRSEFPSVLDFGAGAGGGVAAFSEDSKKVVAWDPDPLMRGVLEKLDGIEVIANDVLTSGEFDGAFDLIILSHVFEHLSDPRVTLAKLAALLKEGGVLFIEVPYESPQVVRDIALHLKTGTGHVFHFNRVTLKRMVEADGLFKSEAVTQCGSPASDFLDKGEALDPDAGDNPDGIWLRGVFIKQKSAPVSSRDLDDDAGRRRFSALVNMSLESASLRSVLRKVYGSFLNVIERPSAYPGVREAIDDEGAASAPLKGLVEEALQSFNRTRQENVRLRERVAKFEAAAKSYQLANERLSKDLRQQFNAEKRGLVEDHANMLSTQQSKQNALKRKVFQLEERLRRTVKERDLYRNSTSYRIGRFLLSPISLLRSKPSQEPVEVEGPASPPPNAPNKTADIPDILVVCHDTSMSTGAPRPARGYFDEMKSRGAPMRLLALPRWDNTETAEKPLPPANKVIINSIASLRWRAVRNHLETGSDNTWVYLHETGWAMEKFREVCPEGFATLKKIAPTAMFLAVSDAQKEFFENEYGARNVTVIRNVTQNANLDPANVRTLTLEDPEPLVIMVGTIQARKGVELFSQVADLASQKGKPWRFRWIGHATGDTLYQSENVDWAGVLKGDALAGAYKEASLFFLSSIDDPFPLASLEAMSYGVNVVCYRDVGTAEVIGELTGSMVFSDYDPGTAFNAIEAALCAESDGEKIFETVKPLVDPVHFADVVNRAIGYSQ</sequence>
<dbReference type="AlphaFoldDB" id="A0AAE9ZCS5"/>
<dbReference type="CDD" id="cd02440">
    <property type="entry name" value="AdoMet_MTases"/>
    <property type="match status" value="1"/>
</dbReference>
<dbReference type="KEGG" id="hfl:PUV54_04655"/>
<dbReference type="GO" id="GO:0032259">
    <property type="term" value="P:methylation"/>
    <property type="evidence" value="ECO:0007669"/>
    <property type="project" value="UniProtKB-KW"/>
</dbReference>
<keyword evidence="1" id="KW-0808">Transferase</keyword>
<evidence type="ECO:0000256" key="2">
    <source>
        <dbReference type="SAM" id="Coils"/>
    </source>
</evidence>
<dbReference type="PANTHER" id="PTHR46401">
    <property type="entry name" value="GLYCOSYLTRANSFERASE WBBK-RELATED"/>
    <property type="match status" value="1"/>
</dbReference>
<dbReference type="GO" id="GO:0008168">
    <property type="term" value="F:methyltransferase activity"/>
    <property type="evidence" value="ECO:0007669"/>
    <property type="project" value="UniProtKB-KW"/>
</dbReference>
<reference evidence="5" key="1">
    <citation type="submission" date="2023-02" db="EMBL/GenBank/DDBJ databases">
        <title>Genome sequence of Hyphococcus flavus.</title>
        <authorList>
            <person name="Rong J.-C."/>
            <person name="Zhao Q."/>
            <person name="Yi M."/>
            <person name="Wu J.-Y."/>
        </authorList>
    </citation>
    <scope>NUCLEOTIDE SEQUENCE</scope>
    <source>
        <strain evidence="5">MCCC 1K03223</strain>
    </source>
</reference>
<dbReference type="GO" id="GO:0009103">
    <property type="term" value="P:lipopolysaccharide biosynthetic process"/>
    <property type="evidence" value="ECO:0007669"/>
    <property type="project" value="TreeGrafter"/>
</dbReference>